<dbReference type="Gene3D" id="3.30.2160.10">
    <property type="entry name" value="Hect, E3 ligase catalytic domain"/>
    <property type="match status" value="1"/>
</dbReference>
<reference evidence="8" key="2">
    <citation type="submission" date="2013-10" db="EMBL/GenBank/DDBJ databases">
        <authorList>
            <person name="Aslett M."/>
        </authorList>
    </citation>
    <scope>NUCLEOTIDE SEQUENCE [LARGE SCALE GENOMIC DNA]</scope>
    <source>
        <strain evidence="8">Houghton</strain>
    </source>
</reference>
<dbReference type="InterPro" id="IPR051709">
    <property type="entry name" value="Ub-ligase/GTPase-reg"/>
</dbReference>
<feature type="compositionally biased region" description="Basic and acidic residues" evidence="6">
    <location>
        <begin position="598"/>
        <end position="608"/>
    </location>
</feature>
<feature type="compositionally biased region" description="Low complexity" evidence="6">
    <location>
        <begin position="1165"/>
        <end position="1195"/>
    </location>
</feature>
<dbReference type="FunFam" id="3.30.2410.10:FF:000003">
    <property type="entry name" value="probable E3 ubiquitin-protein ligase HERC4 isoform X1"/>
    <property type="match status" value="1"/>
</dbReference>
<dbReference type="VEuPathDB" id="ToxoDB:ETH2_1307300"/>
<dbReference type="OrthoDB" id="354317at2759"/>
<feature type="domain" description="HECT" evidence="7">
    <location>
        <begin position="1094"/>
        <end position="1494"/>
    </location>
</feature>
<dbReference type="Pfam" id="PF00415">
    <property type="entry name" value="RCC1"/>
    <property type="match status" value="1"/>
</dbReference>
<dbReference type="GeneID" id="25251085"/>
<evidence type="ECO:0000256" key="1">
    <source>
        <dbReference type="ARBA" id="ARBA00022679"/>
    </source>
</evidence>
<dbReference type="SMART" id="SM00119">
    <property type="entry name" value="HECTc"/>
    <property type="match status" value="1"/>
</dbReference>
<dbReference type="VEuPathDB" id="ToxoDB:ETH_00009420"/>
<dbReference type="SUPFAM" id="SSF56204">
    <property type="entry name" value="Hect, E3 ligase catalytic domain"/>
    <property type="match status" value="1"/>
</dbReference>
<dbReference type="Gene3D" id="3.90.1750.10">
    <property type="entry name" value="Hect, E3 ligase catalytic domains"/>
    <property type="match status" value="2"/>
</dbReference>
<dbReference type="Pfam" id="PF13540">
    <property type="entry name" value="RCC1_2"/>
    <property type="match status" value="1"/>
</dbReference>
<accession>U6KMZ8</accession>
<dbReference type="Gene3D" id="3.30.2410.10">
    <property type="entry name" value="Hect, E3 ligase catalytic domain"/>
    <property type="match status" value="1"/>
</dbReference>
<dbReference type="InterPro" id="IPR000408">
    <property type="entry name" value="Reg_chr_condens"/>
</dbReference>
<keyword evidence="3 4" id="KW-0833">Ubl conjugation pathway</keyword>
<evidence type="ECO:0000256" key="3">
    <source>
        <dbReference type="ARBA" id="ARBA00022786"/>
    </source>
</evidence>
<evidence type="ECO:0000256" key="6">
    <source>
        <dbReference type="SAM" id="MobiDB-lite"/>
    </source>
</evidence>
<dbReference type="Pfam" id="PF00632">
    <property type="entry name" value="HECT"/>
    <property type="match status" value="1"/>
</dbReference>
<evidence type="ECO:0000313" key="8">
    <source>
        <dbReference type="EMBL" id="CDJ38206.1"/>
    </source>
</evidence>
<feature type="region of interest" description="Disordered" evidence="6">
    <location>
        <begin position="591"/>
        <end position="610"/>
    </location>
</feature>
<feature type="repeat" description="RCC1" evidence="5">
    <location>
        <begin position="337"/>
        <end position="391"/>
    </location>
</feature>
<protein>
    <submittedName>
        <fullName evidence="8">Ubiquitin-transferase domain containing protein, putative</fullName>
    </submittedName>
</protein>
<dbReference type="SUPFAM" id="SSF50985">
    <property type="entry name" value="RCC1/BLIP-II"/>
    <property type="match status" value="2"/>
</dbReference>
<gene>
    <name evidence="8" type="ORF">ETH_00009420</name>
</gene>
<evidence type="ECO:0000259" key="7">
    <source>
        <dbReference type="PROSITE" id="PS50237"/>
    </source>
</evidence>
<feature type="repeat" description="RCC1" evidence="5">
    <location>
        <begin position="517"/>
        <end position="591"/>
    </location>
</feature>
<dbReference type="InterPro" id="IPR000569">
    <property type="entry name" value="HECT_dom"/>
</dbReference>
<feature type="compositionally biased region" description="Low complexity" evidence="6">
    <location>
        <begin position="1203"/>
        <end position="1219"/>
    </location>
</feature>
<name>U6KMZ8_EIMTE</name>
<sequence length="1494" mass="161692">MPLHLSGCLWPLHRHRRQQQQQQQNEQQQQQEPQDPGQQQQLQLVEAVSLHPTDALVDSEAAHQQQQRTRTEQQQQQPLAHTKNILSSSSSSLPPAEVAAAVAAATAAKESSAQPLATATLTRAATQRSASPQCRESPTAAVASAAGPASAPAAAAAAASPALAAAAANLNREGSLCLSLHAQGSESFCVSPHFQIYLWGLNDCGQLLSVAAGREPKEAEAAAKKPEADAAAAAAAAAGGCPPRLISKLENKTICGCCLGLDRTWLWDGRQSVWGGGLNEFGCIDIDGDKYIKRPRLCEGIRGAVSVAAAACHTIAQVRLRQAACGSGYSLLLSDTGMLLGCGLSPFGCLGMGTERAQQVEPLLRPVSALFGLPIKQVAASDEHVLALSISGEVFSWGSNKWGRLGLGEAYDEVKQVSTPQLVRLSLRARAVFASASHSGLLVSGGLLYLCGSNSYGELGFPVGCDPASRSRLPRDSTQSPPVSWSSRFLLVRSLQNHKIKLAALGTHFSMALTRTGRVFTWGLNNLNQLGVSPDTNFSLSPFLGEEGPPPRPYTYEPQPLWLPPGGPPMQQLYFYLIAAGPFTAFAAAVETPQTDSDPTKERDRDRAPSPAIEQLCKKVLCRSRSSVGWEQRKLSASFSLSPQPPSPAAATAAAGAAAAQLPLQRLLTLSRGDSSVVGFEGPGGPLGAADRSLSRQESCSVDLSLFCMSGLSVEEALGYIEGARSTGDSSQLKTVISRVFSDVFRLNSSFVYPGHGSLPDFEGIAAVYKQLPQQLLPLVCHCFSNVITNSIKMAQHLKRPDQVKFILLILACTPVYASFSEGSKGGPQGDPQKGTQEGSDVAPRGNDEPEAMASDTAGNQQQQQQQEQQQLKQRGEMLYTAVLHLLFHLPADGKKSFLRLAMEFPDSLFETALVAPACGFLSLSLSASGSRYRIVDRVWHCVALLQLLYRANCSSNRRVLLQGAADTKIPIDKFQVKEIGTLVDPIKEVGAYVEMAPRATQDKTQRQIAVRLFDLERDVIGSCELQSRWSLFIAHLNLCPLSFKRNVLLVDNVYRQHHTSLQSLLDTKLPFLILRVRRSHLIEDACKLLGSNDPRDLLRPLKVIFEGEEGVDEGGLRREFFSLLTRELFSASRGLFTYHSGVRTLWFKQQEEPLDSQDKREDASTAAAADSEPAAAKPAAAAAADSATSAAEGSPKPEEKAAGAPASSDQDSSSNNRSELIPEGKAKEYWLTGLLASMAVYNDILMPLSLPIVVYKQLQGEDVALEDLGDVFPDELNSFEKLLEIDNEADFNNAFEGMAFCVDVEQGDGRRVQVPLKPDGASIPLTIKNRNEFVNLYAKYLLVDSVKSQFSYFKKGFQLIASPLLSSLTGPELQLLLCGTPELNFEDLKASCRYEGYSPDSPYIKSLWDILFSFDTFQKQNFLKFVSGSERSPAFGLSELRMTIQKNGGEPTERLPTSFTCFCTFLLPEYGTKEKLERLLTIAIEASEGFGLQ</sequence>
<dbReference type="EMBL" id="HG673821">
    <property type="protein sequence ID" value="CDJ38206.1"/>
    <property type="molecule type" value="Genomic_DNA"/>
</dbReference>
<feature type="region of interest" description="Disordered" evidence="6">
    <location>
        <begin position="822"/>
        <end position="871"/>
    </location>
</feature>
<dbReference type="PRINTS" id="PR00633">
    <property type="entry name" value="RCCNDNSATION"/>
</dbReference>
<evidence type="ECO:0000313" key="9">
    <source>
        <dbReference type="Proteomes" id="UP000030747"/>
    </source>
</evidence>
<dbReference type="RefSeq" id="XP_013229044.1">
    <property type="nucleotide sequence ID" value="XM_013373590.1"/>
</dbReference>
<evidence type="ECO:0000256" key="2">
    <source>
        <dbReference type="ARBA" id="ARBA00022737"/>
    </source>
</evidence>
<feature type="repeat" description="RCC1" evidence="5">
    <location>
        <begin position="392"/>
        <end position="445"/>
    </location>
</feature>
<dbReference type="PANTHER" id="PTHR45622">
    <property type="entry name" value="UBIQUITIN-PROTEIN LIGASE E3A-RELATED"/>
    <property type="match status" value="1"/>
</dbReference>
<dbReference type="PANTHER" id="PTHR45622:SF60">
    <property type="entry name" value="UBIQUITIN-PROTEIN LIGASE E3A"/>
    <property type="match status" value="1"/>
</dbReference>
<keyword evidence="9" id="KW-1185">Reference proteome</keyword>
<evidence type="ECO:0000256" key="5">
    <source>
        <dbReference type="PROSITE-ProRule" id="PRU00235"/>
    </source>
</evidence>
<keyword evidence="2" id="KW-0677">Repeat</keyword>
<organism evidence="8 9">
    <name type="scientific">Eimeria tenella</name>
    <name type="common">Coccidian parasite</name>
    <dbReference type="NCBI Taxonomy" id="5802"/>
    <lineage>
        <taxon>Eukaryota</taxon>
        <taxon>Sar</taxon>
        <taxon>Alveolata</taxon>
        <taxon>Apicomplexa</taxon>
        <taxon>Conoidasida</taxon>
        <taxon>Coccidia</taxon>
        <taxon>Eucoccidiorida</taxon>
        <taxon>Eimeriorina</taxon>
        <taxon>Eimeriidae</taxon>
        <taxon>Eimeria</taxon>
    </lineage>
</organism>
<feature type="region of interest" description="Disordered" evidence="6">
    <location>
        <begin position="58"/>
        <end position="92"/>
    </location>
</feature>
<feature type="compositionally biased region" description="Low complexity" evidence="6">
    <location>
        <begin position="19"/>
        <end position="41"/>
    </location>
</feature>
<dbReference type="InterPro" id="IPR009091">
    <property type="entry name" value="RCC1/BLIP-II"/>
</dbReference>
<keyword evidence="1 8" id="KW-0808">Transferase</keyword>
<dbReference type="Proteomes" id="UP000030747">
    <property type="component" value="Unassembled WGS sequence"/>
</dbReference>
<feature type="active site" description="Glycyl thioester intermediate" evidence="4">
    <location>
        <position position="1462"/>
    </location>
</feature>
<feature type="region of interest" description="Disordered" evidence="6">
    <location>
        <begin position="1"/>
        <end position="41"/>
    </location>
</feature>
<evidence type="ECO:0000256" key="4">
    <source>
        <dbReference type="PROSITE-ProRule" id="PRU00104"/>
    </source>
</evidence>
<reference evidence="8" key="1">
    <citation type="submission" date="2013-10" db="EMBL/GenBank/DDBJ databases">
        <title>Genomic analysis of the causative agents of coccidiosis in chickens.</title>
        <authorList>
            <person name="Reid A.J."/>
            <person name="Blake D."/>
            <person name="Billington K."/>
            <person name="Browne H."/>
            <person name="Dunn M."/>
            <person name="Hung S."/>
            <person name="Kawahara F."/>
            <person name="Miranda-Saavedra D."/>
            <person name="Mourier T."/>
            <person name="Nagra H."/>
            <person name="Otto T.D."/>
            <person name="Rawlings N."/>
            <person name="Sanchez A."/>
            <person name="Sanders M."/>
            <person name="Subramaniam C."/>
            <person name="Tay Y."/>
            <person name="Dear P."/>
            <person name="Doerig C."/>
            <person name="Gruber A."/>
            <person name="Parkinson J."/>
            <person name="Shirley M."/>
            <person name="Wan K.L."/>
            <person name="Berriman M."/>
            <person name="Tomley F."/>
            <person name="Pain A."/>
        </authorList>
    </citation>
    <scope>NUCLEOTIDE SEQUENCE [LARGE SCALE GENOMIC DNA]</scope>
    <source>
        <strain evidence="8">Houghton</strain>
    </source>
</reference>
<feature type="region of interest" description="Disordered" evidence="6">
    <location>
        <begin position="1153"/>
        <end position="1220"/>
    </location>
</feature>
<dbReference type="OMA" id="ERIWHAV"/>
<dbReference type="PROSITE" id="PS50237">
    <property type="entry name" value="HECT"/>
    <property type="match status" value="1"/>
</dbReference>
<feature type="compositionally biased region" description="Low complexity" evidence="6">
    <location>
        <begin position="64"/>
        <end position="77"/>
    </location>
</feature>
<dbReference type="InterPro" id="IPR035983">
    <property type="entry name" value="Hect_E3_ubiquitin_ligase"/>
</dbReference>
<dbReference type="PROSITE" id="PS50012">
    <property type="entry name" value="RCC1_3"/>
    <property type="match status" value="3"/>
</dbReference>
<feature type="region of interest" description="Disordered" evidence="6">
    <location>
        <begin position="109"/>
        <end position="141"/>
    </location>
</feature>
<dbReference type="Gene3D" id="2.130.10.30">
    <property type="entry name" value="Regulator of chromosome condensation 1/beta-lactamase-inhibitor protein II"/>
    <property type="match status" value="2"/>
</dbReference>
<feature type="compositionally biased region" description="Low complexity" evidence="6">
    <location>
        <begin position="861"/>
        <end position="871"/>
    </location>
</feature>
<dbReference type="GO" id="GO:0061630">
    <property type="term" value="F:ubiquitin protein ligase activity"/>
    <property type="evidence" value="ECO:0007669"/>
    <property type="project" value="TreeGrafter"/>
</dbReference>
<proteinExistence type="predicted"/>